<evidence type="ECO:0000313" key="1">
    <source>
        <dbReference type="EMBL" id="MDR6940903.1"/>
    </source>
</evidence>
<dbReference type="Proteomes" id="UP001247620">
    <property type="component" value="Unassembled WGS sequence"/>
</dbReference>
<keyword evidence="2" id="KW-1185">Reference proteome</keyword>
<protein>
    <submittedName>
        <fullName evidence="1">Uncharacterized protein</fullName>
    </submittedName>
</protein>
<accession>A0ABU1T6H5</accession>
<sequence>MSTIDFSKILGDMLDAAKSQLADKWPAVESLATSSIKTLAQSLIDIEEMSLKGTITKEQAALLLSMHKNTARIALLSVEVVGIVAAEQAINAALDVVKDAINNTIGFGLIS</sequence>
<dbReference type="EMBL" id="JAVDUU010000001">
    <property type="protein sequence ID" value="MDR6940903.1"/>
    <property type="molecule type" value="Genomic_DNA"/>
</dbReference>
<name>A0ABU1T6H5_9SPHI</name>
<comment type="caution">
    <text evidence="1">The sequence shown here is derived from an EMBL/GenBank/DDBJ whole genome shotgun (WGS) entry which is preliminary data.</text>
</comment>
<gene>
    <name evidence="1" type="ORF">J2W55_000731</name>
</gene>
<reference evidence="1 2" key="1">
    <citation type="submission" date="2023-07" db="EMBL/GenBank/DDBJ databases">
        <title>Sorghum-associated microbial communities from plants grown in Nebraska, USA.</title>
        <authorList>
            <person name="Schachtman D."/>
        </authorList>
    </citation>
    <scope>NUCLEOTIDE SEQUENCE [LARGE SCALE GENOMIC DNA]</scope>
    <source>
        <strain evidence="1 2">3262</strain>
    </source>
</reference>
<evidence type="ECO:0000313" key="2">
    <source>
        <dbReference type="Proteomes" id="UP001247620"/>
    </source>
</evidence>
<dbReference type="RefSeq" id="WP_310092081.1">
    <property type="nucleotide sequence ID" value="NZ_JAVDUU010000001.1"/>
</dbReference>
<proteinExistence type="predicted"/>
<organism evidence="1 2">
    <name type="scientific">Mucilaginibacter pocheonensis</name>
    <dbReference type="NCBI Taxonomy" id="398050"/>
    <lineage>
        <taxon>Bacteria</taxon>
        <taxon>Pseudomonadati</taxon>
        <taxon>Bacteroidota</taxon>
        <taxon>Sphingobacteriia</taxon>
        <taxon>Sphingobacteriales</taxon>
        <taxon>Sphingobacteriaceae</taxon>
        <taxon>Mucilaginibacter</taxon>
    </lineage>
</organism>